<gene>
    <name evidence="2" type="ORF">GCM10010528_07920</name>
</gene>
<evidence type="ECO:0000313" key="2">
    <source>
        <dbReference type="EMBL" id="GAA3028657.1"/>
    </source>
</evidence>
<dbReference type="EMBL" id="BAAAVS010000015">
    <property type="protein sequence ID" value="GAA3028657.1"/>
    <property type="molecule type" value="Genomic_DNA"/>
</dbReference>
<keyword evidence="1" id="KW-1133">Transmembrane helix</keyword>
<organism evidence="2 3">
    <name type="scientific">Gordonia defluvii</name>
    <dbReference type="NCBI Taxonomy" id="283718"/>
    <lineage>
        <taxon>Bacteria</taxon>
        <taxon>Bacillati</taxon>
        <taxon>Actinomycetota</taxon>
        <taxon>Actinomycetes</taxon>
        <taxon>Mycobacteriales</taxon>
        <taxon>Gordoniaceae</taxon>
        <taxon>Gordonia</taxon>
    </lineage>
</organism>
<keyword evidence="3" id="KW-1185">Reference proteome</keyword>
<accession>A0ABP6L4K9</accession>
<feature type="transmembrane region" description="Helical" evidence="1">
    <location>
        <begin position="32"/>
        <end position="53"/>
    </location>
</feature>
<evidence type="ECO:0000256" key="1">
    <source>
        <dbReference type="SAM" id="Phobius"/>
    </source>
</evidence>
<sequence>MENDEGAATPTADWTVAEAVGAARTPATTHPAALSTTAVVLFTGLLSSISAILDSHFRMTYECDLNQGIRWENAVSPSTPGDPAATYRCQRPWIY</sequence>
<evidence type="ECO:0000313" key="3">
    <source>
        <dbReference type="Proteomes" id="UP001501035"/>
    </source>
</evidence>
<comment type="caution">
    <text evidence="2">The sequence shown here is derived from an EMBL/GenBank/DDBJ whole genome shotgun (WGS) entry which is preliminary data.</text>
</comment>
<keyword evidence="1" id="KW-0812">Transmembrane</keyword>
<name>A0ABP6L4K9_9ACTN</name>
<protein>
    <submittedName>
        <fullName evidence="2">Uncharacterized protein</fullName>
    </submittedName>
</protein>
<keyword evidence="1" id="KW-0472">Membrane</keyword>
<dbReference type="Proteomes" id="UP001501035">
    <property type="component" value="Unassembled WGS sequence"/>
</dbReference>
<proteinExistence type="predicted"/>
<reference evidence="3" key="1">
    <citation type="journal article" date="2019" name="Int. J. Syst. Evol. Microbiol.">
        <title>The Global Catalogue of Microorganisms (GCM) 10K type strain sequencing project: providing services to taxonomists for standard genome sequencing and annotation.</title>
        <authorList>
            <consortium name="The Broad Institute Genomics Platform"/>
            <consortium name="The Broad Institute Genome Sequencing Center for Infectious Disease"/>
            <person name="Wu L."/>
            <person name="Ma J."/>
        </authorList>
    </citation>
    <scope>NUCLEOTIDE SEQUENCE [LARGE SCALE GENOMIC DNA]</scope>
    <source>
        <strain evidence="3">JCM 14234</strain>
    </source>
</reference>